<dbReference type="Proteomes" id="UP000531594">
    <property type="component" value="Unassembled WGS sequence"/>
</dbReference>
<evidence type="ECO:0008006" key="3">
    <source>
        <dbReference type="Google" id="ProtNLM"/>
    </source>
</evidence>
<evidence type="ECO:0000313" key="1">
    <source>
        <dbReference type="EMBL" id="MBB6447825.1"/>
    </source>
</evidence>
<proteinExistence type="predicted"/>
<gene>
    <name evidence="1" type="ORF">HNR53_004535</name>
</gene>
<accession>A0A7X0HVU5</accession>
<reference evidence="1 2" key="1">
    <citation type="submission" date="2020-08" db="EMBL/GenBank/DDBJ databases">
        <title>Genomic Encyclopedia of Type Strains, Phase IV (KMG-IV): sequencing the most valuable type-strain genomes for metagenomic binning, comparative biology and taxonomic classification.</title>
        <authorList>
            <person name="Goeker M."/>
        </authorList>
    </citation>
    <scope>NUCLEOTIDE SEQUENCE [LARGE SCALE GENOMIC DNA]</scope>
    <source>
        <strain evidence="1 2">DSM 5391</strain>
    </source>
</reference>
<dbReference type="RefSeq" id="WP_184530140.1">
    <property type="nucleotide sequence ID" value="NZ_JACHGK010000030.1"/>
</dbReference>
<comment type="caution">
    <text evidence="1">The sequence shown here is derived from an EMBL/GenBank/DDBJ whole genome shotgun (WGS) entry which is preliminary data.</text>
</comment>
<organism evidence="1 2">
    <name type="scientific">Bacillus benzoevorans</name>
    <dbReference type="NCBI Taxonomy" id="1456"/>
    <lineage>
        <taxon>Bacteria</taxon>
        <taxon>Bacillati</taxon>
        <taxon>Bacillota</taxon>
        <taxon>Bacilli</taxon>
        <taxon>Bacillales</taxon>
        <taxon>Bacillaceae</taxon>
        <taxon>Bacillus</taxon>
    </lineage>
</organism>
<sequence>MGVKKKNHKLKAKGLDVEFSQELADQDDLQAQARALAAKQRVQAAQSKS</sequence>
<protein>
    <recommendedName>
        <fullName evidence="3">YfhD family protein</fullName>
    </recommendedName>
</protein>
<dbReference type="Pfam" id="PF14151">
    <property type="entry name" value="YfhD"/>
    <property type="match status" value="1"/>
</dbReference>
<dbReference type="InterPro" id="IPR025435">
    <property type="entry name" value="YfhD-like"/>
</dbReference>
<evidence type="ECO:0000313" key="2">
    <source>
        <dbReference type="Proteomes" id="UP000531594"/>
    </source>
</evidence>
<name>A0A7X0HVU5_9BACI</name>
<dbReference type="AlphaFoldDB" id="A0A7X0HVU5"/>
<dbReference type="EMBL" id="JACHGK010000030">
    <property type="protein sequence ID" value="MBB6447825.1"/>
    <property type="molecule type" value="Genomic_DNA"/>
</dbReference>
<keyword evidence="2" id="KW-1185">Reference proteome</keyword>